<dbReference type="InterPro" id="IPR022441">
    <property type="entry name" value="Para_beta_helix_rpt-2"/>
</dbReference>
<dbReference type="SUPFAM" id="SSF51126">
    <property type="entry name" value="Pectin lyase-like"/>
    <property type="match status" value="2"/>
</dbReference>
<evidence type="ECO:0000256" key="2">
    <source>
        <dbReference type="ARBA" id="ARBA00022737"/>
    </source>
</evidence>
<sequence length="466" mass="51142">MKSNAKSKTTILIILGTIFAFSILINAKFSYFGWNNSENLEVSIESNLKGADYWLLPGAQIFIDNSNPNYNWSKTANENDWCNGNGSLNNPYVIENVTIDATSSPTGCGIYINNSQTEYFTIRNVTVYNAGSGYYNAGIKLENTNNGTLKNNICSNNSGTGIYLENSNHNILSGNNVNNNNGYGIYLVGNNNTISGNTACNNTRDGIMLQGKLVRNPFWIPTYPEYLQVASYNNIISGNIVNNNENGIWVEDSHNNTISGNVANNNTWDGIMLWGSLLITFRTSYNNTIIGNTANYNSRGIVFVETIENTISENTVNNNEWYGILLAVGRNNNITGNTASYNTYGLYISQSRDNTIVGNAAYNNTNGIHLDESDYNIISGNIANNNTNGIHLDESDRNTITGNTLIGNTVCIVEVNCQENTFSNNGACTYGQGGNDIIPGYNLLFLLGILSVTVILTSKRLKKFLF</sequence>
<dbReference type="EMBL" id="LAZR01006337">
    <property type="protein sequence ID" value="KKM92899.1"/>
    <property type="molecule type" value="Genomic_DNA"/>
</dbReference>
<dbReference type="PANTHER" id="PTHR22990">
    <property type="entry name" value="F-BOX ONLY PROTEIN"/>
    <property type="match status" value="1"/>
</dbReference>
<dbReference type="AlphaFoldDB" id="A0A0F9LDC5"/>
<protein>
    <recommendedName>
        <fullName evidence="8">Right handed beta helix domain-containing protein</fullName>
    </recommendedName>
</protein>
<evidence type="ECO:0000256" key="3">
    <source>
        <dbReference type="ARBA" id="ARBA00022786"/>
    </source>
</evidence>
<evidence type="ECO:0000256" key="1">
    <source>
        <dbReference type="ARBA" id="ARBA00004906"/>
    </source>
</evidence>
<feature type="transmembrane region" description="Helical" evidence="4">
    <location>
        <begin position="438"/>
        <end position="457"/>
    </location>
</feature>
<evidence type="ECO:0000256" key="4">
    <source>
        <dbReference type="SAM" id="Phobius"/>
    </source>
</evidence>
<dbReference type="Pfam" id="PF13229">
    <property type="entry name" value="Beta_helix"/>
    <property type="match status" value="1"/>
</dbReference>
<dbReference type="InterPro" id="IPR051550">
    <property type="entry name" value="SCF-Subunits/Alg-Epimerases"/>
</dbReference>
<dbReference type="Pfam" id="PF05048">
    <property type="entry name" value="NosD"/>
    <property type="match status" value="1"/>
</dbReference>
<evidence type="ECO:0000259" key="5">
    <source>
        <dbReference type="Pfam" id="PF05048"/>
    </source>
</evidence>
<keyword evidence="4" id="KW-0812">Transmembrane</keyword>
<organism evidence="7">
    <name type="scientific">marine sediment metagenome</name>
    <dbReference type="NCBI Taxonomy" id="412755"/>
    <lineage>
        <taxon>unclassified sequences</taxon>
        <taxon>metagenomes</taxon>
        <taxon>ecological metagenomes</taxon>
    </lineage>
</organism>
<feature type="transmembrane region" description="Helical" evidence="4">
    <location>
        <begin position="12"/>
        <end position="34"/>
    </location>
</feature>
<dbReference type="SMART" id="SM00710">
    <property type="entry name" value="PbH1"/>
    <property type="match status" value="13"/>
</dbReference>
<dbReference type="InterPro" id="IPR012334">
    <property type="entry name" value="Pectin_lyas_fold"/>
</dbReference>
<feature type="domain" description="Right handed beta helix" evidence="6">
    <location>
        <begin position="108"/>
        <end position="277"/>
    </location>
</feature>
<comment type="caution">
    <text evidence="7">The sequence shown here is derived from an EMBL/GenBank/DDBJ whole genome shotgun (WGS) entry which is preliminary data.</text>
</comment>
<accession>A0A0F9LDC5</accession>
<keyword evidence="4" id="KW-1133">Transmembrane helix</keyword>
<comment type="pathway">
    <text evidence="1">Protein modification; protein ubiquitination.</text>
</comment>
<evidence type="ECO:0000313" key="7">
    <source>
        <dbReference type="EMBL" id="KKM92899.1"/>
    </source>
</evidence>
<dbReference type="PANTHER" id="PTHR22990:SF15">
    <property type="entry name" value="F-BOX ONLY PROTEIN 10"/>
    <property type="match status" value="1"/>
</dbReference>
<dbReference type="InterPro" id="IPR007742">
    <property type="entry name" value="NosD_dom"/>
</dbReference>
<evidence type="ECO:0000259" key="6">
    <source>
        <dbReference type="Pfam" id="PF13229"/>
    </source>
</evidence>
<reference evidence="7" key="1">
    <citation type="journal article" date="2015" name="Nature">
        <title>Complex archaea that bridge the gap between prokaryotes and eukaryotes.</title>
        <authorList>
            <person name="Spang A."/>
            <person name="Saw J.H."/>
            <person name="Jorgensen S.L."/>
            <person name="Zaremba-Niedzwiedzka K."/>
            <person name="Martijn J."/>
            <person name="Lind A.E."/>
            <person name="van Eijk R."/>
            <person name="Schleper C."/>
            <person name="Guy L."/>
            <person name="Ettema T.J."/>
        </authorList>
    </citation>
    <scope>NUCLEOTIDE SEQUENCE</scope>
</reference>
<proteinExistence type="predicted"/>
<dbReference type="Gene3D" id="2.160.20.10">
    <property type="entry name" value="Single-stranded right-handed beta-helix, Pectin lyase-like"/>
    <property type="match status" value="3"/>
</dbReference>
<gene>
    <name evidence="7" type="ORF">LCGC14_1213810</name>
</gene>
<keyword evidence="4" id="KW-0472">Membrane</keyword>
<keyword evidence="2" id="KW-0677">Repeat</keyword>
<feature type="domain" description="Periplasmic copper-binding protein NosD beta helix" evidence="5">
    <location>
        <begin position="279"/>
        <end position="376"/>
    </location>
</feature>
<evidence type="ECO:0008006" key="8">
    <source>
        <dbReference type="Google" id="ProtNLM"/>
    </source>
</evidence>
<dbReference type="InterPro" id="IPR039448">
    <property type="entry name" value="Beta_helix"/>
</dbReference>
<dbReference type="InterPro" id="IPR006626">
    <property type="entry name" value="PbH1"/>
</dbReference>
<dbReference type="NCBIfam" id="TIGR03804">
    <property type="entry name" value="para_beta_helix"/>
    <property type="match status" value="8"/>
</dbReference>
<dbReference type="InterPro" id="IPR011050">
    <property type="entry name" value="Pectin_lyase_fold/virulence"/>
</dbReference>
<name>A0A0F9LDC5_9ZZZZ</name>
<keyword evidence="3" id="KW-0833">Ubl conjugation pathway</keyword>